<dbReference type="PANTHER" id="PTHR37423">
    <property type="entry name" value="SOLUBLE LYTIC MUREIN TRANSGLYCOSYLASE-RELATED"/>
    <property type="match status" value="1"/>
</dbReference>
<name>A0AAW3UYJ4_9BURK</name>
<feature type="region of interest" description="Disordered" evidence="3">
    <location>
        <begin position="296"/>
        <end position="320"/>
    </location>
</feature>
<evidence type="ECO:0000259" key="4">
    <source>
        <dbReference type="Pfam" id="PF01464"/>
    </source>
</evidence>
<protein>
    <submittedName>
        <fullName evidence="5">Soluble lytic murein transglycosylase-like protein</fullName>
    </submittedName>
</protein>
<evidence type="ECO:0000256" key="3">
    <source>
        <dbReference type="SAM" id="MobiDB-lite"/>
    </source>
</evidence>
<keyword evidence="2" id="KW-0175">Coiled coil</keyword>
<feature type="domain" description="Transglycosylase SLT" evidence="4">
    <location>
        <begin position="448"/>
        <end position="537"/>
    </location>
</feature>
<dbReference type="RefSeq" id="WP_183799060.1">
    <property type="nucleotide sequence ID" value="NZ_JACIII010000008.1"/>
</dbReference>
<organism evidence="5 6">
    <name type="scientific">Paraburkholderia fungorum</name>
    <dbReference type="NCBI Taxonomy" id="134537"/>
    <lineage>
        <taxon>Bacteria</taxon>
        <taxon>Pseudomonadati</taxon>
        <taxon>Pseudomonadota</taxon>
        <taxon>Betaproteobacteria</taxon>
        <taxon>Burkholderiales</taxon>
        <taxon>Burkholderiaceae</taxon>
        <taxon>Paraburkholderia</taxon>
    </lineage>
</organism>
<feature type="region of interest" description="Disordered" evidence="3">
    <location>
        <begin position="335"/>
        <end position="381"/>
    </location>
</feature>
<gene>
    <name evidence="5" type="ORF">GGD69_004626</name>
</gene>
<evidence type="ECO:0000313" key="6">
    <source>
        <dbReference type="Proteomes" id="UP000518681"/>
    </source>
</evidence>
<dbReference type="InterPro" id="IPR008258">
    <property type="entry name" value="Transglycosylase_SLT_dom_1"/>
</dbReference>
<reference evidence="5 6" key="1">
    <citation type="submission" date="2020-08" db="EMBL/GenBank/DDBJ databases">
        <title>Genomic Encyclopedia of Type Strains, Phase IV (KMG-V): Genome sequencing to study the core and pangenomes of soil and plant-associated prokaryotes.</title>
        <authorList>
            <person name="Whitman W."/>
        </authorList>
    </citation>
    <scope>NUCLEOTIDE SEQUENCE [LARGE SCALE GENOMIC DNA]</scope>
    <source>
        <strain evidence="5 6">SEMIA 4013</strain>
    </source>
</reference>
<dbReference type="CDD" id="cd00254">
    <property type="entry name" value="LT-like"/>
    <property type="match status" value="1"/>
</dbReference>
<proteinExistence type="inferred from homology"/>
<dbReference type="EMBL" id="JACIIK010000008">
    <property type="protein sequence ID" value="MBB6203739.1"/>
    <property type="molecule type" value="Genomic_DNA"/>
</dbReference>
<evidence type="ECO:0000256" key="2">
    <source>
        <dbReference type="SAM" id="Coils"/>
    </source>
</evidence>
<dbReference type="InterPro" id="IPR023346">
    <property type="entry name" value="Lysozyme-like_dom_sf"/>
</dbReference>
<feature type="compositionally biased region" description="Polar residues" evidence="3">
    <location>
        <begin position="340"/>
        <end position="350"/>
    </location>
</feature>
<evidence type="ECO:0000256" key="1">
    <source>
        <dbReference type="ARBA" id="ARBA00007734"/>
    </source>
</evidence>
<dbReference type="AlphaFoldDB" id="A0AAW3UYJ4"/>
<dbReference type="Pfam" id="PF01464">
    <property type="entry name" value="SLT"/>
    <property type="match status" value="1"/>
</dbReference>
<comment type="caution">
    <text evidence="5">The sequence shown here is derived from an EMBL/GenBank/DDBJ whole genome shotgun (WGS) entry which is preliminary data.</text>
</comment>
<sequence>MADELDKFVLQYSVELRDSIGKLEKLNEKMSGVGSSSKKSGGEVKQFASEAANELGKLVPGLNAVSTAIKSMGAEFTAATAALGALALGVKMVLNLREQYNQQRSEGMQLGVSSIRLEEYQRKFVKGSGGYLSRDQAAEGIKSFAGMANAAYADPSRLGREARLMRQYLGVDVGARGGPSTPLNTELTQLAINLKGKSRGDVQGIAKATGLNQDWLLTVQKLGPSIGKITELTGEEIEKRQQAEQSLGKFNDELSQLKEKFTELSNELAEPLLPLMTELVKAVEKLTQALPNAVHDVTKTGPVGSIASTSNDAKSHPEKGGGFIGWWRRLNGIPDADYQGAQNATNNDPNRANPRKQQKEQADKKAADQRDAAVNKLDDTSKQGIQTANEMALAINMFAGAVQSFSSAVNIQQAWAAWAGEIGKAGGLPGSSAASGTVSQVGPTAYDEYFQAAGKKYGVSVDLLKRMAQVESTMNPLAVSPTGAGGLMQITRGNQKAYGLKDYRDPATNIDTGAKIYMEALKRNNGDVAAALRAYNGNSDPMYVQKVLGTGGAGIGESKVKMQQRQVQQAIATYLGVPLSQIQRGGVNRDDAAWAASQMQNGVANNITALKQQLSVGGLPAQNYAKLQMELRDQSRGLDLLRQYSPGIVSREPAGERQRTIGERPIIININGAVDPKAVGAEVNNQLTKAMNDLLIEHANGQKG</sequence>
<dbReference type="SUPFAM" id="SSF53955">
    <property type="entry name" value="Lysozyme-like"/>
    <property type="match status" value="1"/>
</dbReference>
<accession>A0AAW3UYJ4</accession>
<dbReference type="Proteomes" id="UP000518681">
    <property type="component" value="Unassembled WGS sequence"/>
</dbReference>
<feature type="compositionally biased region" description="Basic and acidic residues" evidence="3">
    <location>
        <begin position="357"/>
        <end position="381"/>
    </location>
</feature>
<evidence type="ECO:0000313" key="5">
    <source>
        <dbReference type="EMBL" id="MBB6203739.1"/>
    </source>
</evidence>
<dbReference type="PANTHER" id="PTHR37423:SF2">
    <property type="entry name" value="MEMBRANE-BOUND LYTIC MUREIN TRANSGLYCOSYLASE C"/>
    <property type="match status" value="1"/>
</dbReference>
<feature type="coiled-coil region" evidence="2">
    <location>
        <begin position="240"/>
        <end position="267"/>
    </location>
</feature>
<dbReference type="Gene3D" id="1.10.530.10">
    <property type="match status" value="1"/>
</dbReference>
<comment type="similarity">
    <text evidence="1">Belongs to the transglycosylase Slt family.</text>
</comment>